<dbReference type="Gene3D" id="3.40.50.2300">
    <property type="match status" value="1"/>
</dbReference>
<dbReference type="InterPro" id="IPR028082">
    <property type="entry name" value="Peripla_BP_I"/>
</dbReference>
<evidence type="ECO:0000256" key="2">
    <source>
        <dbReference type="ARBA" id="ARBA00023125"/>
    </source>
</evidence>
<accession>T0ZLK4</accession>
<feature type="non-terminal residue" evidence="5">
    <location>
        <position position="1"/>
    </location>
</feature>
<name>T0ZLK4_9ZZZZ</name>
<evidence type="ECO:0000313" key="5">
    <source>
        <dbReference type="EMBL" id="EQD49221.1"/>
    </source>
</evidence>
<dbReference type="PANTHER" id="PTHR30146">
    <property type="entry name" value="LACI-RELATED TRANSCRIPTIONAL REPRESSOR"/>
    <property type="match status" value="1"/>
</dbReference>
<dbReference type="AlphaFoldDB" id="T0ZLK4"/>
<dbReference type="Pfam" id="PF00532">
    <property type="entry name" value="Peripla_BP_1"/>
    <property type="match status" value="1"/>
</dbReference>
<protein>
    <submittedName>
        <fullName evidence="5">Transcriptional regulator, LacI family</fullName>
    </submittedName>
</protein>
<keyword evidence="2" id="KW-0238">DNA-binding</keyword>
<evidence type="ECO:0000259" key="4">
    <source>
        <dbReference type="Pfam" id="PF00532"/>
    </source>
</evidence>
<feature type="non-terminal residue" evidence="5">
    <location>
        <position position="79"/>
    </location>
</feature>
<reference evidence="5" key="1">
    <citation type="submission" date="2013-08" db="EMBL/GenBank/DDBJ databases">
        <authorList>
            <person name="Mendez C."/>
            <person name="Richter M."/>
            <person name="Ferrer M."/>
            <person name="Sanchez J."/>
        </authorList>
    </citation>
    <scope>NUCLEOTIDE SEQUENCE</scope>
</reference>
<feature type="domain" description="Periplasmic binding protein/LacI sugar binding" evidence="4">
    <location>
        <begin position="3"/>
        <end position="77"/>
    </location>
</feature>
<proteinExistence type="predicted"/>
<keyword evidence="3" id="KW-0804">Transcription</keyword>
<dbReference type="PANTHER" id="PTHR30146:SF109">
    <property type="entry name" value="HTH-TYPE TRANSCRIPTIONAL REGULATOR GALS"/>
    <property type="match status" value="1"/>
</dbReference>
<sequence>LHLPAPRPTPTALERLAGYLEALQEARIPFDPRLVVRGDWREEGGLIATTQLLEAGRAFTAVFCVNDQTAHGAYLALFR</sequence>
<dbReference type="GO" id="GO:0000976">
    <property type="term" value="F:transcription cis-regulatory region binding"/>
    <property type="evidence" value="ECO:0007669"/>
    <property type="project" value="TreeGrafter"/>
</dbReference>
<dbReference type="GO" id="GO:0003700">
    <property type="term" value="F:DNA-binding transcription factor activity"/>
    <property type="evidence" value="ECO:0007669"/>
    <property type="project" value="TreeGrafter"/>
</dbReference>
<evidence type="ECO:0000256" key="3">
    <source>
        <dbReference type="ARBA" id="ARBA00023163"/>
    </source>
</evidence>
<dbReference type="SUPFAM" id="SSF53822">
    <property type="entry name" value="Periplasmic binding protein-like I"/>
    <property type="match status" value="1"/>
</dbReference>
<reference evidence="5" key="2">
    <citation type="journal article" date="2014" name="ISME J.">
        <title>Microbial stratification in low pH oxic and suboxic macroscopic growths along an acid mine drainage.</title>
        <authorList>
            <person name="Mendez-Garcia C."/>
            <person name="Mesa V."/>
            <person name="Sprenger R.R."/>
            <person name="Richter M."/>
            <person name="Diez M.S."/>
            <person name="Solano J."/>
            <person name="Bargiela R."/>
            <person name="Golyshina O.V."/>
            <person name="Manteca A."/>
            <person name="Ramos J.L."/>
            <person name="Gallego J.R."/>
            <person name="Llorente I."/>
            <person name="Martins Dos Santos V.A."/>
            <person name="Jensen O.N."/>
            <person name="Pelaez A.I."/>
            <person name="Sanchez J."/>
            <person name="Ferrer M."/>
        </authorList>
    </citation>
    <scope>NUCLEOTIDE SEQUENCE</scope>
</reference>
<comment type="caution">
    <text evidence="5">The sequence shown here is derived from an EMBL/GenBank/DDBJ whole genome shotgun (WGS) entry which is preliminary data.</text>
</comment>
<organism evidence="5">
    <name type="scientific">mine drainage metagenome</name>
    <dbReference type="NCBI Taxonomy" id="410659"/>
    <lineage>
        <taxon>unclassified sequences</taxon>
        <taxon>metagenomes</taxon>
        <taxon>ecological metagenomes</taxon>
    </lineage>
</organism>
<evidence type="ECO:0000256" key="1">
    <source>
        <dbReference type="ARBA" id="ARBA00023015"/>
    </source>
</evidence>
<dbReference type="InterPro" id="IPR001761">
    <property type="entry name" value="Peripla_BP/Lac1_sug-bd_dom"/>
</dbReference>
<dbReference type="EMBL" id="AUZX01010101">
    <property type="protein sequence ID" value="EQD49221.1"/>
    <property type="molecule type" value="Genomic_DNA"/>
</dbReference>
<gene>
    <name evidence="5" type="ORF">B1A_13779</name>
</gene>
<keyword evidence="1" id="KW-0805">Transcription regulation</keyword>